<name>A0A7Z0MPM9_9GAMM</name>
<dbReference type="EMBL" id="JACCHS010000138">
    <property type="protein sequence ID" value="NYT47374.1"/>
    <property type="molecule type" value="Genomic_DNA"/>
</dbReference>
<evidence type="ECO:0000313" key="2">
    <source>
        <dbReference type="Proteomes" id="UP000537890"/>
    </source>
</evidence>
<dbReference type="Proteomes" id="UP000537890">
    <property type="component" value="Unassembled WGS sequence"/>
</dbReference>
<dbReference type="InterPro" id="IPR015421">
    <property type="entry name" value="PyrdxlP-dep_Trfase_major"/>
</dbReference>
<proteinExistence type="predicted"/>
<dbReference type="InterPro" id="IPR015424">
    <property type="entry name" value="PyrdxlP-dep_Trfase"/>
</dbReference>
<sequence>MHLPMEDHRAPTFPLLLKPVLEDLKKVFRTETGQAFIFPATGTAGWEIALNPKPLTPV</sequence>
<dbReference type="Gene3D" id="3.40.640.10">
    <property type="entry name" value="Type I PLP-dependent aspartate aminotransferase-like (Major domain)"/>
    <property type="match status" value="1"/>
</dbReference>
<organism evidence="1 2">
    <name type="scientific">Candidatus Methanofishera endochildressiae</name>
    <dbReference type="NCBI Taxonomy" id="2738884"/>
    <lineage>
        <taxon>Bacteria</taxon>
        <taxon>Pseudomonadati</taxon>
        <taxon>Pseudomonadota</taxon>
        <taxon>Gammaproteobacteria</taxon>
        <taxon>Candidatus Methanofishera</taxon>
    </lineage>
</organism>
<evidence type="ECO:0000313" key="1">
    <source>
        <dbReference type="EMBL" id="NYT47374.1"/>
    </source>
</evidence>
<reference evidence="1 2" key="1">
    <citation type="submission" date="2020-05" db="EMBL/GenBank/DDBJ databases">
        <title>Horizontal transmission and recombination maintain forever young bacterial symbiont genomes.</title>
        <authorList>
            <person name="Russell S.L."/>
            <person name="Pepper-Tunick E."/>
            <person name="Svedberg J."/>
            <person name="Byrne A."/>
            <person name="Ruelas Castillo J."/>
            <person name="Vollmers C."/>
            <person name="Beinart R.A."/>
            <person name="Corbett-Detig R."/>
        </authorList>
    </citation>
    <scope>NUCLEOTIDE SEQUENCE [LARGE SCALE GENOMIC DNA]</scope>
    <source>
        <strain evidence="1">4727-3</strain>
    </source>
</reference>
<protein>
    <submittedName>
        <fullName evidence="1">Uncharacterized protein</fullName>
    </submittedName>
</protein>
<gene>
    <name evidence="1" type="ORF">H0A75_07175</name>
</gene>
<accession>A0A7Z0MPM9</accession>
<dbReference type="SUPFAM" id="SSF53383">
    <property type="entry name" value="PLP-dependent transferases"/>
    <property type="match status" value="1"/>
</dbReference>
<dbReference type="AlphaFoldDB" id="A0A7Z0MPM9"/>
<comment type="caution">
    <text evidence="1">The sequence shown here is derived from an EMBL/GenBank/DDBJ whole genome shotgun (WGS) entry which is preliminary data.</text>
</comment>